<evidence type="ECO:0000259" key="15">
    <source>
        <dbReference type="PROSITE" id="PS50304"/>
    </source>
</evidence>
<evidence type="ECO:0000256" key="10">
    <source>
        <dbReference type="ARBA" id="ARBA00022871"/>
    </source>
</evidence>
<feature type="domain" description="Helicase ATP-binding" evidence="16">
    <location>
        <begin position="454"/>
        <end position="643"/>
    </location>
</feature>
<dbReference type="SUPFAM" id="SSF52540">
    <property type="entry name" value="P-loop containing nucleoside triphosphate hydrolases"/>
    <property type="match status" value="2"/>
</dbReference>
<evidence type="ECO:0000256" key="13">
    <source>
        <dbReference type="ARBA" id="ARBA00047984"/>
    </source>
</evidence>
<keyword evidence="4" id="KW-0677">Repeat</keyword>
<evidence type="ECO:0000313" key="20">
    <source>
        <dbReference type="Proteomes" id="UP000327044"/>
    </source>
</evidence>
<keyword evidence="3" id="KW-0217">Developmental protein</keyword>
<dbReference type="SUPFAM" id="SSF49764">
    <property type="entry name" value="HSP20-like chaperones"/>
    <property type="match status" value="1"/>
</dbReference>
<dbReference type="InterPro" id="IPR001650">
    <property type="entry name" value="Helicase_C-like"/>
</dbReference>
<dbReference type="Gene3D" id="3.40.50.300">
    <property type="entry name" value="P-loop containing nucleotide triphosphate hydrolases"/>
    <property type="match status" value="2"/>
</dbReference>
<dbReference type="InterPro" id="IPR002999">
    <property type="entry name" value="Tudor"/>
</dbReference>
<feature type="compositionally biased region" description="Polar residues" evidence="14">
    <location>
        <begin position="233"/>
        <end position="249"/>
    </location>
</feature>
<dbReference type="EMBL" id="VVIM01000010">
    <property type="protein sequence ID" value="KAB0792519.1"/>
    <property type="molecule type" value="Genomic_DNA"/>
</dbReference>
<dbReference type="GO" id="GO:0031047">
    <property type="term" value="P:regulatory ncRNA-mediated gene silencing"/>
    <property type="evidence" value="ECO:0007669"/>
    <property type="project" value="UniProtKB-KW"/>
</dbReference>
<evidence type="ECO:0000313" key="18">
    <source>
        <dbReference type="EMBL" id="JAV73436.1"/>
    </source>
</evidence>
<feature type="region of interest" description="Disordered" evidence="14">
    <location>
        <begin position="233"/>
        <end position="284"/>
    </location>
</feature>
<keyword evidence="11" id="KW-0943">RNA-mediated gene silencing</keyword>
<dbReference type="Proteomes" id="UP000327044">
    <property type="component" value="Unassembled WGS sequence"/>
</dbReference>
<evidence type="ECO:0000259" key="17">
    <source>
        <dbReference type="PROSITE" id="PS51203"/>
    </source>
</evidence>
<dbReference type="OrthoDB" id="249932at2759"/>
<evidence type="ECO:0000256" key="9">
    <source>
        <dbReference type="ARBA" id="ARBA00022840"/>
    </source>
</evidence>
<reference evidence="19" key="3">
    <citation type="submission" date="2019-08" db="EMBL/GenBank/DDBJ databases">
        <authorList>
            <consortium name="Photinus pyralis genome working group"/>
            <person name="Fallon T.R."/>
            <person name="Sander Lower S.E."/>
            <person name="Weng J.-K."/>
        </authorList>
    </citation>
    <scope>NUCLEOTIDE SEQUENCE</scope>
    <source>
        <strain evidence="19">1611_PpyrPB1</strain>
        <tissue evidence="19">Whole body</tissue>
    </source>
</reference>
<dbReference type="GO" id="GO:0007283">
    <property type="term" value="P:spermatogenesis"/>
    <property type="evidence" value="ECO:0007669"/>
    <property type="project" value="UniProtKB-KW"/>
</dbReference>
<dbReference type="EMBL" id="GEZM01054739">
    <property type="protein sequence ID" value="JAV73436.1"/>
    <property type="molecule type" value="Transcribed_RNA"/>
</dbReference>
<dbReference type="Pfam" id="PF00271">
    <property type="entry name" value="Helicase_C"/>
    <property type="match status" value="1"/>
</dbReference>
<dbReference type="InterPro" id="IPR035437">
    <property type="entry name" value="SNase_OB-fold_sf"/>
</dbReference>
<keyword evidence="6" id="KW-0221">Differentiation</keyword>
<feature type="compositionally biased region" description="Low complexity" evidence="14">
    <location>
        <begin position="257"/>
        <end position="279"/>
    </location>
</feature>
<dbReference type="Pfam" id="PF00567">
    <property type="entry name" value="TUDOR"/>
    <property type="match status" value="3"/>
</dbReference>
<dbReference type="GO" id="GO:0005737">
    <property type="term" value="C:cytoplasm"/>
    <property type="evidence" value="ECO:0007669"/>
    <property type="project" value="UniProtKB-ARBA"/>
</dbReference>
<organism evidence="18">
    <name type="scientific">Photinus pyralis</name>
    <name type="common">Common eastern firefly</name>
    <name type="synonym">Lampyris pyralis</name>
    <dbReference type="NCBI Taxonomy" id="7054"/>
    <lineage>
        <taxon>Eukaryota</taxon>
        <taxon>Metazoa</taxon>
        <taxon>Ecdysozoa</taxon>
        <taxon>Arthropoda</taxon>
        <taxon>Hexapoda</taxon>
        <taxon>Insecta</taxon>
        <taxon>Pterygota</taxon>
        <taxon>Neoptera</taxon>
        <taxon>Endopterygota</taxon>
        <taxon>Coleoptera</taxon>
        <taxon>Polyphaga</taxon>
        <taxon>Elateriformia</taxon>
        <taxon>Elateroidea</taxon>
        <taxon>Lampyridae</taxon>
        <taxon>Lampyrinae</taxon>
        <taxon>Photinus</taxon>
    </lineage>
</organism>
<dbReference type="PANTHER" id="PTHR22655">
    <property type="entry name" value="ATP-DEPENDENT RNA HELICASE TDRD12-RELATED"/>
    <property type="match status" value="1"/>
</dbReference>
<dbReference type="Gene3D" id="2.60.40.790">
    <property type="match status" value="1"/>
</dbReference>
<evidence type="ECO:0000256" key="8">
    <source>
        <dbReference type="ARBA" id="ARBA00022806"/>
    </source>
</evidence>
<evidence type="ECO:0000256" key="11">
    <source>
        <dbReference type="ARBA" id="ARBA00023158"/>
    </source>
</evidence>
<dbReference type="InterPro" id="IPR008978">
    <property type="entry name" value="HSP20-like_chaperone"/>
</dbReference>
<keyword evidence="20" id="KW-1185">Reference proteome</keyword>
<gene>
    <name evidence="19" type="ORF">PPYR_14478</name>
</gene>
<dbReference type="GO" id="GO:0016787">
    <property type="term" value="F:hydrolase activity"/>
    <property type="evidence" value="ECO:0007669"/>
    <property type="project" value="UniProtKB-KW"/>
</dbReference>
<keyword evidence="9" id="KW-0067">ATP-binding</keyword>
<dbReference type="InterPro" id="IPR014001">
    <property type="entry name" value="Helicase_ATP-bd"/>
</dbReference>
<protein>
    <recommendedName>
        <fullName evidence="2">Probable ATP-dependent RNA helicase spindle-E</fullName>
        <ecNumber evidence="1">3.6.4.13</ecNumber>
    </recommendedName>
</protein>
<dbReference type="Gene3D" id="2.30.30.140">
    <property type="match status" value="2"/>
</dbReference>
<dbReference type="InParanoid" id="A0A1Y1LPA8"/>
<dbReference type="Gene3D" id="2.40.50.90">
    <property type="match status" value="1"/>
</dbReference>
<feature type="domain" description="CS" evidence="17">
    <location>
        <begin position="1447"/>
        <end position="1534"/>
    </location>
</feature>
<keyword evidence="5" id="KW-0547">Nucleotide-binding</keyword>
<reference evidence="19 20" key="2">
    <citation type="journal article" date="2018" name="Elife">
        <title>Firefly genomes illuminate parallel origins of bioluminescence in beetles.</title>
        <authorList>
            <person name="Fallon T.R."/>
            <person name="Lower S.E."/>
            <person name="Chang C.H."/>
            <person name="Bessho-Uehara M."/>
            <person name="Martin G.J."/>
            <person name="Bewick A.J."/>
            <person name="Behringer M."/>
            <person name="Debat H.J."/>
            <person name="Wong I."/>
            <person name="Day J.C."/>
            <person name="Suvorov A."/>
            <person name="Silva C.J."/>
            <person name="Stanger-Hall K.F."/>
            <person name="Hall D.W."/>
            <person name="Schmitz R.J."/>
            <person name="Nelson D.R."/>
            <person name="Lewis S.M."/>
            <person name="Shigenobu S."/>
            <person name="Bybee S.M."/>
            <person name="Larracuente A.M."/>
            <person name="Oba Y."/>
            <person name="Weng J.K."/>
        </authorList>
    </citation>
    <scope>NUCLEOTIDE SEQUENCE [LARGE SCALE GENOMIC DNA]</scope>
    <source>
        <strain evidence="19">1611_PpyrPB1</strain>
        <tissue evidence="19">Whole body</tissue>
    </source>
</reference>
<evidence type="ECO:0000256" key="3">
    <source>
        <dbReference type="ARBA" id="ARBA00022473"/>
    </source>
</evidence>
<evidence type="ECO:0000256" key="1">
    <source>
        <dbReference type="ARBA" id="ARBA00012552"/>
    </source>
</evidence>
<dbReference type="SMART" id="SM00333">
    <property type="entry name" value="TUDOR"/>
    <property type="match status" value="1"/>
</dbReference>
<dbReference type="FunCoup" id="A0A1Y1LPA8">
    <property type="interactions" value="2"/>
</dbReference>
<dbReference type="InterPro" id="IPR011545">
    <property type="entry name" value="DEAD/DEAH_box_helicase_dom"/>
</dbReference>
<evidence type="ECO:0000259" key="16">
    <source>
        <dbReference type="PROSITE" id="PS51192"/>
    </source>
</evidence>
<dbReference type="PANTHER" id="PTHR22655:SF2">
    <property type="entry name" value="ATP-DEPENDENT RNA HELICASE TDRD12-RELATED"/>
    <property type="match status" value="1"/>
</dbReference>
<keyword evidence="10" id="KW-0744">Spermatogenesis</keyword>
<evidence type="ECO:0000256" key="4">
    <source>
        <dbReference type="ARBA" id="ARBA00022737"/>
    </source>
</evidence>
<accession>A0A1Y1LPA8</accession>
<reference evidence="18" key="1">
    <citation type="journal article" date="2016" name="Sci. Rep.">
        <title>Molecular characterization of firefly nuptial gifts: a multi-omics approach sheds light on postcopulatory sexual selection.</title>
        <authorList>
            <person name="Al-Wathiqui N."/>
            <person name="Fallon T.R."/>
            <person name="South A."/>
            <person name="Weng J.K."/>
            <person name="Lewis S.M."/>
        </authorList>
    </citation>
    <scope>NUCLEOTIDE SEQUENCE</scope>
</reference>
<dbReference type="Pfam" id="PF00270">
    <property type="entry name" value="DEAD"/>
    <property type="match status" value="1"/>
</dbReference>
<keyword evidence="12" id="KW-0469">Meiosis</keyword>
<proteinExistence type="predicted"/>
<dbReference type="EC" id="3.6.4.13" evidence="1"/>
<evidence type="ECO:0000256" key="6">
    <source>
        <dbReference type="ARBA" id="ARBA00022782"/>
    </source>
</evidence>
<evidence type="ECO:0000256" key="2">
    <source>
        <dbReference type="ARBA" id="ARBA00013352"/>
    </source>
</evidence>
<dbReference type="GO" id="GO:0042078">
    <property type="term" value="P:germ-line stem cell division"/>
    <property type="evidence" value="ECO:0007669"/>
    <property type="project" value="TreeGrafter"/>
</dbReference>
<dbReference type="PROSITE" id="PS51203">
    <property type="entry name" value="CS"/>
    <property type="match status" value="1"/>
</dbReference>
<dbReference type="SUPFAM" id="SSF63748">
    <property type="entry name" value="Tudor/PWWP/MBT"/>
    <property type="match status" value="3"/>
</dbReference>
<sequence length="1593" mass="181412">MEVIVTTFLNPHKFWVFEVNNLNQRNRLERRLAHGDFPRISAPSLGQLALVYKETKWHRALVLSETAPFSCWLVDYGVDHTADSVYEILPEFACTPPLTKKASLNDVVGLHRDCTPTGVQNVGEITFSPGSKKRTNDYLGTAEKVLFTCVKEIGNTHVGEITIITSKISLELSEILIKEQVLIRDPIMFSKAFKMNGDAKEFALLKTSPCNPKMSHDHFDNEPFLGVGRGCSRTSQHTLSPNRSVLSSSEIDDNVKDSPYSDSDLISSSSQLSNNTHLSDNNPKRLTIKKKLEEFLANKSAEVETNSLGNGEVSGLNNELEETTSSQENHESRELMRKHLLNNCSCEQCLGWSEGNFYYNARKKINEVKMKNHRPVKPELLLKTEETSGVPVKIKSSYSSHCGKIERSVKPTVLVHSTTVLTPATSITAAPFHKDIHKALRSYEHVYSIQGYVWPAVMRHLNICIIGKRNSGKTLAYLPGICSFELERQERYSDLPKRTVSPISLLLCPGIEVAEKVYHLVLKLLKDASQKSYVALAVPPVDKYSLNQFEKRVDILVATPVTLLSLLSSRIITLKRLCHLVIEKANVVLERFKKETEEVLNVVQSMLSHRNCNYTVQMILTSEKWTYSIENLSKSLHITPIVCISSYLEAAMYGRVDINVQFLEGKAKIGALIKILKGKSDICRSIVICNTDDEIKEVKQYLLIAGINCLYITEDMEMVEINNIESAWQKTIGGKHLALFCTENVFSCNITITSAVMLINYSLPDTWSEFINRFRCMIENYTSPLVSEANVNWTRCTAYSFMDETCVRQFPKVVQLMKRLGGKLPQEFLNYYEKTLEDVEAKKLALGISVCTKLKLFGKCELSSCEMRHILSKKVDYCSNLPKNGTIKFRVAQIYSVNSFGIKILEVKDVDGNLCQWQLYDNLQEELNDTLAKKKQCVFDVDVGAWYAYHALKDNVYLRCSVLKITHFEQITKRAMTVSIHCLDTGAKFDVSSTFLYKLPPQFNNIPPQVIDVYLANVVPTDSDDTWSHYCKSKVESLLTDANYDEDDAFLMGRILLQLTNNLWLENMIVYQTLETSDLEVIKLNLRKVLLQQGIANVNENSLHLLYNLCKKSDIVLPSYALNVEQKTINRQPQPQWAHLDDSDCIQVFISYVESPSLFYLRIVRFYDVFEDFQEEIQKNLQKPFYPEVGEIFTNKCCLVKDAIGGDFARCIVTEVKDEVVKVFLVDYGNCETVMKSELKHLPDKYITKLPFQAIECRLWGIEPDWDIWDIHAIERLKDLMFEPNESYFRILHANVYKKEEAASTGGLKYAVVIADDFNGNLLVINQVLIDVGIATTLHGEDIGEFSYRKQILDEEEDNDSLPEIEREMTFEEINREQKRHVQNVSDDSSIEAIEGVSDEPVWDIVINRSEGFFKELLNIKDTCPPTTSTSTLPALPAPRSSSLQDHFTPHVIWYQTDTHIKLKIAIPCLEKCEINVIRKNAFIFEGITTSGKSYTLKIFLHDHVLKEFEYKLTGQDCKVSLTKKIPVAWPKLVLGEKSRNISYDYTKYDDEKQRTFLDLGGDHPDEIPDDEEEMVVYTGSEYSSGSDSEEFD</sequence>
<dbReference type="GO" id="GO:0003724">
    <property type="term" value="F:RNA helicase activity"/>
    <property type="evidence" value="ECO:0007669"/>
    <property type="project" value="UniProtKB-EC"/>
</dbReference>
<dbReference type="GO" id="GO:0051321">
    <property type="term" value="P:meiotic cell cycle"/>
    <property type="evidence" value="ECO:0007669"/>
    <property type="project" value="UniProtKB-KW"/>
</dbReference>
<dbReference type="InterPro" id="IPR007052">
    <property type="entry name" value="CS_dom"/>
</dbReference>
<dbReference type="PROSITE" id="PS50304">
    <property type="entry name" value="TUDOR"/>
    <property type="match status" value="1"/>
</dbReference>
<evidence type="ECO:0000256" key="12">
    <source>
        <dbReference type="ARBA" id="ARBA00023254"/>
    </source>
</evidence>
<dbReference type="InterPro" id="IPR027417">
    <property type="entry name" value="P-loop_NTPase"/>
</dbReference>
<name>A0A1Y1LPA8_PHOPY</name>
<evidence type="ECO:0000313" key="19">
    <source>
        <dbReference type="EMBL" id="KAB0792519.1"/>
    </source>
</evidence>
<evidence type="ECO:0000256" key="14">
    <source>
        <dbReference type="SAM" id="MobiDB-lite"/>
    </source>
</evidence>
<evidence type="ECO:0000256" key="5">
    <source>
        <dbReference type="ARBA" id="ARBA00022741"/>
    </source>
</evidence>
<dbReference type="GO" id="GO:0003676">
    <property type="term" value="F:nucleic acid binding"/>
    <property type="evidence" value="ECO:0007669"/>
    <property type="project" value="InterPro"/>
</dbReference>
<keyword evidence="7" id="KW-0378">Hydrolase</keyword>
<dbReference type="PROSITE" id="PS51192">
    <property type="entry name" value="HELICASE_ATP_BIND_1"/>
    <property type="match status" value="1"/>
</dbReference>
<feature type="domain" description="Tudor" evidence="15">
    <location>
        <begin position="1191"/>
        <end position="1249"/>
    </location>
</feature>
<evidence type="ECO:0000256" key="7">
    <source>
        <dbReference type="ARBA" id="ARBA00022801"/>
    </source>
</evidence>
<comment type="catalytic activity">
    <reaction evidence="13">
        <text>ATP + H2O = ADP + phosphate + H(+)</text>
        <dbReference type="Rhea" id="RHEA:13065"/>
        <dbReference type="ChEBI" id="CHEBI:15377"/>
        <dbReference type="ChEBI" id="CHEBI:15378"/>
        <dbReference type="ChEBI" id="CHEBI:30616"/>
        <dbReference type="ChEBI" id="CHEBI:43474"/>
        <dbReference type="ChEBI" id="CHEBI:456216"/>
        <dbReference type="EC" id="3.6.4.13"/>
    </reaction>
</comment>
<keyword evidence="8" id="KW-0347">Helicase</keyword>
<dbReference type="GO" id="GO:0005524">
    <property type="term" value="F:ATP binding"/>
    <property type="evidence" value="ECO:0007669"/>
    <property type="project" value="UniProtKB-KW"/>
</dbReference>